<dbReference type="KEGG" id="hau:Haur_4798"/>
<dbReference type="eggNOG" id="COG0524">
    <property type="taxonomic scope" value="Bacteria"/>
</dbReference>
<dbReference type="FunCoup" id="A9B279">
    <property type="interactions" value="58"/>
</dbReference>
<dbReference type="InParanoid" id="A9B279"/>
<dbReference type="InterPro" id="IPR002173">
    <property type="entry name" value="Carboh/pur_kinase_PfkB_CS"/>
</dbReference>
<dbReference type="GO" id="GO:0005524">
    <property type="term" value="F:ATP binding"/>
    <property type="evidence" value="ECO:0007669"/>
    <property type="project" value="UniProtKB-KW"/>
</dbReference>
<evidence type="ECO:0000256" key="3">
    <source>
        <dbReference type="ARBA" id="ARBA00022741"/>
    </source>
</evidence>
<dbReference type="CDD" id="cd01167">
    <property type="entry name" value="bac_FRK"/>
    <property type="match status" value="1"/>
</dbReference>
<feature type="domain" description="Carbohydrate kinase PfkB" evidence="6">
    <location>
        <begin position="1"/>
        <end position="307"/>
    </location>
</feature>
<gene>
    <name evidence="7" type="ordered locus">Haur_4798</name>
</gene>
<dbReference type="PRINTS" id="PR00990">
    <property type="entry name" value="RIBOKINASE"/>
</dbReference>
<comment type="similarity">
    <text evidence="1">Belongs to the carbohydrate kinase PfkB family.</text>
</comment>
<dbReference type="GO" id="GO:0006000">
    <property type="term" value="P:fructose metabolic process"/>
    <property type="evidence" value="ECO:0007669"/>
    <property type="project" value="UniProtKB-ARBA"/>
</dbReference>
<dbReference type="InterPro" id="IPR002139">
    <property type="entry name" value="Ribo/fructo_kinase"/>
</dbReference>
<keyword evidence="5" id="KW-0067">ATP-binding</keyword>
<keyword evidence="3" id="KW-0547">Nucleotide-binding</keyword>
<dbReference type="PANTHER" id="PTHR43085">
    <property type="entry name" value="HEXOKINASE FAMILY MEMBER"/>
    <property type="match status" value="1"/>
</dbReference>
<evidence type="ECO:0000256" key="5">
    <source>
        <dbReference type="ARBA" id="ARBA00022840"/>
    </source>
</evidence>
<dbReference type="PANTHER" id="PTHR43085:SF1">
    <property type="entry name" value="PSEUDOURIDINE KINASE-RELATED"/>
    <property type="match status" value="1"/>
</dbReference>
<dbReference type="STRING" id="316274.Haur_4798"/>
<accession>A9B279</accession>
<evidence type="ECO:0000313" key="8">
    <source>
        <dbReference type="Proteomes" id="UP000000787"/>
    </source>
</evidence>
<proteinExistence type="inferred from homology"/>
<dbReference type="PROSITE" id="PS00583">
    <property type="entry name" value="PFKB_KINASES_1"/>
    <property type="match status" value="1"/>
</dbReference>
<dbReference type="InterPro" id="IPR029056">
    <property type="entry name" value="Ribokinase-like"/>
</dbReference>
<dbReference type="AlphaFoldDB" id="A9B279"/>
<dbReference type="BioCyc" id="HAUR316274:GHYA-4856-MONOMER"/>
<dbReference type="Pfam" id="PF00294">
    <property type="entry name" value="PfkB"/>
    <property type="match status" value="1"/>
</dbReference>
<dbReference type="InterPro" id="IPR050306">
    <property type="entry name" value="PfkB_Carbo_kinase"/>
</dbReference>
<evidence type="ECO:0000256" key="1">
    <source>
        <dbReference type="ARBA" id="ARBA00010688"/>
    </source>
</evidence>
<reference evidence="7 8" key="1">
    <citation type="journal article" date="2011" name="Stand. Genomic Sci.">
        <title>Complete genome sequence of the filamentous gliding predatory bacterium Herpetosiphon aurantiacus type strain (114-95(T)).</title>
        <authorList>
            <person name="Kiss H."/>
            <person name="Nett M."/>
            <person name="Domin N."/>
            <person name="Martin K."/>
            <person name="Maresca J.A."/>
            <person name="Copeland A."/>
            <person name="Lapidus A."/>
            <person name="Lucas S."/>
            <person name="Berry K.W."/>
            <person name="Glavina Del Rio T."/>
            <person name="Dalin E."/>
            <person name="Tice H."/>
            <person name="Pitluck S."/>
            <person name="Richardson P."/>
            <person name="Bruce D."/>
            <person name="Goodwin L."/>
            <person name="Han C."/>
            <person name="Detter J.C."/>
            <person name="Schmutz J."/>
            <person name="Brettin T."/>
            <person name="Land M."/>
            <person name="Hauser L."/>
            <person name="Kyrpides N.C."/>
            <person name="Ivanova N."/>
            <person name="Goker M."/>
            <person name="Woyke T."/>
            <person name="Klenk H.P."/>
            <person name="Bryant D.A."/>
        </authorList>
    </citation>
    <scope>NUCLEOTIDE SEQUENCE [LARGE SCALE GENOMIC DNA]</scope>
    <source>
        <strain evidence="8">ATCC 23779 / DSM 785 / 114-95</strain>
    </source>
</reference>
<protein>
    <submittedName>
        <fullName evidence="7">PfkB domain protein</fullName>
    </submittedName>
</protein>
<evidence type="ECO:0000259" key="6">
    <source>
        <dbReference type="Pfam" id="PF00294"/>
    </source>
</evidence>
<dbReference type="EMBL" id="CP000875">
    <property type="protein sequence ID" value="ABX07429.1"/>
    <property type="molecule type" value="Genomic_DNA"/>
</dbReference>
<dbReference type="Gene3D" id="3.40.1190.20">
    <property type="match status" value="1"/>
</dbReference>
<dbReference type="SUPFAM" id="SSF53613">
    <property type="entry name" value="Ribokinase-like"/>
    <property type="match status" value="1"/>
</dbReference>
<dbReference type="Proteomes" id="UP000000787">
    <property type="component" value="Chromosome"/>
</dbReference>
<dbReference type="InterPro" id="IPR011611">
    <property type="entry name" value="PfkB_dom"/>
</dbReference>
<organism evidence="7 8">
    <name type="scientific">Herpetosiphon aurantiacus (strain ATCC 23779 / DSM 785 / 114-95)</name>
    <dbReference type="NCBI Taxonomy" id="316274"/>
    <lineage>
        <taxon>Bacteria</taxon>
        <taxon>Bacillati</taxon>
        <taxon>Chloroflexota</taxon>
        <taxon>Chloroflexia</taxon>
        <taxon>Herpetosiphonales</taxon>
        <taxon>Herpetosiphonaceae</taxon>
        <taxon>Herpetosiphon</taxon>
    </lineage>
</organism>
<dbReference type="HOGENOM" id="CLU_027634_6_1_0"/>
<evidence type="ECO:0000313" key="7">
    <source>
        <dbReference type="EMBL" id="ABX07429.1"/>
    </source>
</evidence>
<sequence length="317" mass="33734">MTQALCLGELLVDFVPTEAGLGVANTPLWQRAAGGAPANVAVGLARLGITSGFLGMVGADSFGDFLADTLAQHNVNIQGLRRTEQARTALAFVALQADGERDFMFYRHPSADMLFAPSDLDPRQFANVELLHFGSISASNDLGYQTTLRAIELAHANGAVLSFDPNLRAALWPSLEAARRVMLKLLPLAQIVKLSREEAEFLTALADPLAAAQSLWHERSQVIVVTDGSAGCWYQTAARSGHVAAPNVQAIDATGAGDSFVACLLAQLIQHPSLPADQTKFERALQRACIAGALATLVRGAIPGLPTAQQIEQFQQQ</sequence>
<name>A9B279_HERA2</name>
<keyword evidence="4" id="KW-0418">Kinase</keyword>
<keyword evidence="8" id="KW-1185">Reference proteome</keyword>
<evidence type="ECO:0000256" key="2">
    <source>
        <dbReference type="ARBA" id="ARBA00022679"/>
    </source>
</evidence>
<keyword evidence="2" id="KW-0808">Transferase</keyword>
<dbReference type="GO" id="GO:0008865">
    <property type="term" value="F:fructokinase activity"/>
    <property type="evidence" value="ECO:0007669"/>
    <property type="project" value="UniProtKB-ARBA"/>
</dbReference>
<evidence type="ECO:0000256" key="4">
    <source>
        <dbReference type="ARBA" id="ARBA00022777"/>
    </source>
</evidence>